<gene>
    <name evidence="3" type="ORF">BV510_07305</name>
    <name evidence="4" type="ORF">CRI78_10665</name>
</gene>
<comment type="similarity">
    <text evidence="1">Belongs to the universal stress protein A family.</text>
</comment>
<dbReference type="Gene3D" id="3.40.50.620">
    <property type="entry name" value="HUPs"/>
    <property type="match status" value="2"/>
</dbReference>
<dbReference type="OrthoDB" id="3174546at2"/>
<dbReference type="AlphaFoldDB" id="A0A1Q4HF06"/>
<accession>A0A1Q4HF06</accession>
<feature type="domain" description="UspA" evidence="2">
    <location>
        <begin position="164"/>
        <end position="295"/>
    </location>
</feature>
<sequence length="297" mass="31753">MTFQSTTNLNGIVAAVDGSPTSDSAAAWAAREAARRDVLLTLVYVKPSDEVGPWLDLPISSEYLQERDRLAEEVIEGSHRHIATVLSGTRDVRTNKLVLDGPKLPVLIDLSKDADLMVVGCRGLGGLARLLLGSTSSALVHHSHSPVAVIHDENSVAELEATAPVVVGVDAMPASELAVAIAFDEASRRGVELIAVHTWMNSADFYVDVAYEDLAVQAEEELAQRLAGWSERYPDVVVRRVVGRDNPAHRLIAESHRAQLLVVGSHGRGGFAGQLLGSVSWTVVQAATIPVIVARQG</sequence>
<dbReference type="STRING" id="1801.BRW64_11375"/>
<protein>
    <submittedName>
        <fullName evidence="3">Universal stress protein</fullName>
    </submittedName>
</protein>
<dbReference type="EMBL" id="MIJD01000051">
    <property type="protein sequence ID" value="OPE55030.1"/>
    <property type="molecule type" value="Genomic_DNA"/>
</dbReference>
<evidence type="ECO:0000313" key="3">
    <source>
        <dbReference type="EMBL" id="OPE55030.1"/>
    </source>
</evidence>
<dbReference type="PRINTS" id="PR01438">
    <property type="entry name" value="UNVRSLSTRESS"/>
</dbReference>
<dbReference type="InterPro" id="IPR014729">
    <property type="entry name" value="Rossmann-like_a/b/a_fold"/>
</dbReference>
<dbReference type="EMBL" id="PDCR01000011">
    <property type="protein sequence ID" value="PEG54635.1"/>
    <property type="molecule type" value="Genomic_DNA"/>
</dbReference>
<comment type="caution">
    <text evidence="3">The sequence shown here is derived from an EMBL/GenBank/DDBJ whole genome shotgun (WGS) entry which is preliminary data.</text>
</comment>
<dbReference type="Proteomes" id="UP000191039">
    <property type="component" value="Unassembled WGS sequence"/>
</dbReference>
<evidence type="ECO:0000259" key="2">
    <source>
        <dbReference type="Pfam" id="PF00582"/>
    </source>
</evidence>
<keyword evidence="6" id="KW-1185">Reference proteome</keyword>
<dbReference type="RefSeq" id="WP_073856350.1">
    <property type="nucleotide sequence ID" value="NZ_BAAATC010000020.1"/>
</dbReference>
<dbReference type="InterPro" id="IPR006015">
    <property type="entry name" value="Universal_stress_UspA"/>
</dbReference>
<reference evidence="4 6" key="2">
    <citation type="submission" date="2017-10" db="EMBL/GenBank/DDBJ databases">
        <title>The new phylogeny of genus Mycobacterium.</title>
        <authorList>
            <person name="Tortoli E."/>
            <person name="Trovato A."/>
            <person name="Cirillo D.M."/>
        </authorList>
    </citation>
    <scope>NUCLEOTIDE SEQUENCE [LARGE SCALE GENOMIC DNA]</scope>
    <source>
        <strain evidence="4 6">IP141170001</strain>
    </source>
</reference>
<evidence type="ECO:0000313" key="5">
    <source>
        <dbReference type="Proteomes" id="UP000191039"/>
    </source>
</evidence>
<dbReference type="PANTHER" id="PTHR46268:SF6">
    <property type="entry name" value="UNIVERSAL STRESS PROTEIN UP12"/>
    <property type="match status" value="1"/>
</dbReference>
<dbReference type="Proteomes" id="UP000220340">
    <property type="component" value="Unassembled WGS sequence"/>
</dbReference>
<dbReference type="PANTHER" id="PTHR46268">
    <property type="entry name" value="STRESS RESPONSE PROTEIN NHAX"/>
    <property type="match status" value="1"/>
</dbReference>
<evidence type="ECO:0000256" key="1">
    <source>
        <dbReference type="ARBA" id="ARBA00008791"/>
    </source>
</evidence>
<dbReference type="Pfam" id="PF00582">
    <property type="entry name" value="Usp"/>
    <property type="match status" value="2"/>
</dbReference>
<reference evidence="3 5" key="1">
    <citation type="submission" date="2016-09" db="EMBL/GenBank/DDBJ databases">
        <title>genome sequences of unsequenced Mycobacteria.</title>
        <authorList>
            <person name="Greninger A.L."/>
            <person name="Jerome K.R."/>
            <person name="Mcnair B."/>
            <person name="Wallis C."/>
            <person name="Fang F."/>
        </authorList>
    </citation>
    <scope>NUCLEOTIDE SEQUENCE [LARGE SCALE GENOMIC DNA]</scope>
    <source>
        <strain evidence="3 5">BM1</strain>
    </source>
</reference>
<dbReference type="SUPFAM" id="SSF52402">
    <property type="entry name" value="Adenine nucleotide alpha hydrolases-like"/>
    <property type="match status" value="2"/>
</dbReference>
<dbReference type="InterPro" id="IPR006016">
    <property type="entry name" value="UspA"/>
</dbReference>
<feature type="domain" description="UspA" evidence="2">
    <location>
        <begin position="12"/>
        <end position="151"/>
    </location>
</feature>
<proteinExistence type="inferred from homology"/>
<name>A0A1Q4HF06_9MYCO</name>
<organism evidence="3 5">
    <name type="scientific">Mycolicibacterium diernhoferi</name>
    <dbReference type="NCBI Taxonomy" id="1801"/>
    <lineage>
        <taxon>Bacteria</taxon>
        <taxon>Bacillati</taxon>
        <taxon>Actinomycetota</taxon>
        <taxon>Actinomycetes</taxon>
        <taxon>Mycobacteriales</taxon>
        <taxon>Mycobacteriaceae</taxon>
        <taxon>Mycolicibacterium</taxon>
    </lineage>
</organism>
<evidence type="ECO:0000313" key="6">
    <source>
        <dbReference type="Proteomes" id="UP000220340"/>
    </source>
</evidence>
<evidence type="ECO:0000313" key="4">
    <source>
        <dbReference type="EMBL" id="PEG54635.1"/>
    </source>
</evidence>